<sequence>MISIGSQSFTEVISEFRPTNGTEFCMKFLNKSLDLSGSISGNPPPAWQVWGIGLVMVTIISLSAACGIILLPLLSRKFYDHTLTYFVALGVGTLSGSAVFNLLPEAFDLLIFVPNYLAKSWTVIGGIYLFYFVDKILTIGCDIKERSSIRPGTAMKETTNESDSAIGNDLQPEAQLQRRASDELKKPHIASVAWLVVFGDGLHNFIDGLSIGAAFNESFLSGISISVAVLCEELPHELGDCAILINSGMSPREALFYNLASASTCLGGFIVGVIAGEINRNFGQFIFALAGGMFLYISLAGMLSEINKKAEEEMKRNLRDGIQTMLLQSAGLATGLTIMYLFARYGSLISF</sequence>
<keyword evidence="5 6" id="KW-0472">Membrane</keyword>
<dbReference type="GO" id="GO:0030003">
    <property type="term" value="P:intracellular monoatomic cation homeostasis"/>
    <property type="evidence" value="ECO:0007669"/>
    <property type="project" value="TreeGrafter"/>
</dbReference>
<evidence type="ECO:0000256" key="1">
    <source>
        <dbReference type="ARBA" id="ARBA00004141"/>
    </source>
</evidence>
<dbReference type="InterPro" id="IPR050799">
    <property type="entry name" value="ZIP_Transporter"/>
</dbReference>
<evidence type="ECO:0000256" key="5">
    <source>
        <dbReference type="ARBA" id="ARBA00023136"/>
    </source>
</evidence>
<protein>
    <submittedName>
        <fullName evidence="8">Zinc transporter ZIP14</fullName>
    </submittedName>
</protein>
<dbReference type="PANTHER" id="PTHR12191">
    <property type="entry name" value="SOLUTE CARRIER FAMILY 39"/>
    <property type="match status" value="1"/>
</dbReference>
<dbReference type="GO" id="GO:0005886">
    <property type="term" value="C:plasma membrane"/>
    <property type="evidence" value="ECO:0007669"/>
    <property type="project" value="TreeGrafter"/>
</dbReference>
<evidence type="ECO:0000313" key="8">
    <source>
        <dbReference type="WBParaSite" id="PgB04_g183_t01"/>
    </source>
</evidence>
<feature type="transmembrane region" description="Helical" evidence="6">
    <location>
        <begin position="324"/>
        <end position="343"/>
    </location>
</feature>
<dbReference type="AlphaFoldDB" id="A0A914ZL79"/>
<feature type="transmembrane region" description="Helical" evidence="6">
    <location>
        <begin position="47"/>
        <end position="71"/>
    </location>
</feature>
<dbReference type="GO" id="GO:0140410">
    <property type="term" value="F:monoatomic cation:bicarbonate symporter activity"/>
    <property type="evidence" value="ECO:0007669"/>
    <property type="project" value="TreeGrafter"/>
</dbReference>
<feature type="transmembrane region" description="Helical" evidence="6">
    <location>
        <begin position="282"/>
        <end position="303"/>
    </location>
</feature>
<dbReference type="InterPro" id="IPR003689">
    <property type="entry name" value="ZIP"/>
</dbReference>
<evidence type="ECO:0000256" key="6">
    <source>
        <dbReference type="SAM" id="Phobius"/>
    </source>
</evidence>
<evidence type="ECO:0000256" key="4">
    <source>
        <dbReference type="ARBA" id="ARBA00022989"/>
    </source>
</evidence>
<evidence type="ECO:0000256" key="2">
    <source>
        <dbReference type="ARBA" id="ARBA00006939"/>
    </source>
</evidence>
<evidence type="ECO:0000256" key="3">
    <source>
        <dbReference type="ARBA" id="ARBA00022692"/>
    </source>
</evidence>
<organism evidence="7 8">
    <name type="scientific">Parascaris univalens</name>
    <name type="common">Nematode worm</name>
    <dbReference type="NCBI Taxonomy" id="6257"/>
    <lineage>
        <taxon>Eukaryota</taxon>
        <taxon>Metazoa</taxon>
        <taxon>Ecdysozoa</taxon>
        <taxon>Nematoda</taxon>
        <taxon>Chromadorea</taxon>
        <taxon>Rhabditida</taxon>
        <taxon>Spirurina</taxon>
        <taxon>Ascaridomorpha</taxon>
        <taxon>Ascaridoidea</taxon>
        <taxon>Ascarididae</taxon>
        <taxon>Parascaris</taxon>
    </lineage>
</organism>
<dbReference type="GO" id="GO:0005385">
    <property type="term" value="F:zinc ion transmembrane transporter activity"/>
    <property type="evidence" value="ECO:0007669"/>
    <property type="project" value="TreeGrafter"/>
</dbReference>
<keyword evidence="7" id="KW-1185">Reference proteome</keyword>
<feature type="transmembrane region" description="Helical" evidence="6">
    <location>
        <begin position="255"/>
        <end position="276"/>
    </location>
</feature>
<feature type="transmembrane region" description="Helical" evidence="6">
    <location>
        <begin position="83"/>
        <end position="103"/>
    </location>
</feature>
<dbReference type="Proteomes" id="UP000887569">
    <property type="component" value="Unplaced"/>
</dbReference>
<name>A0A914ZL79_PARUN</name>
<keyword evidence="4 6" id="KW-1133">Transmembrane helix</keyword>
<keyword evidence="3 6" id="KW-0812">Transmembrane</keyword>
<accession>A0A914ZL79</accession>
<reference evidence="8" key="1">
    <citation type="submission" date="2022-11" db="UniProtKB">
        <authorList>
            <consortium name="WormBaseParasite"/>
        </authorList>
    </citation>
    <scope>IDENTIFICATION</scope>
</reference>
<feature type="transmembrane region" description="Helical" evidence="6">
    <location>
        <begin position="109"/>
        <end position="133"/>
    </location>
</feature>
<evidence type="ECO:0000313" key="7">
    <source>
        <dbReference type="Proteomes" id="UP000887569"/>
    </source>
</evidence>
<comment type="similarity">
    <text evidence="2">Belongs to the ZIP transporter (TC 2.A.5) family.</text>
</comment>
<dbReference type="PANTHER" id="PTHR12191:SF37">
    <property type="entry name" value="ZINC TRANSPORTER FOI"/>
    <property type="match status" value="1"/>
</dbReference>
<dbReference type="Pfam" id="PF02535">
    <property type="entry name" value="Zip"/>
    <property type="match status" value="1"/>
</dbReference>
<dbReference type="WBParaSite" id="PgB04_g183_t01">
    <property type="protein sequence ID" value="PgB04_g183_t01"/>
    <property type="gene ID" value="PgB04_g183"/>
</dbReference>
<dbReference type="GO" id="GO:0071578">
    <property type="term" value="P:zinc ion import across plasma membrane"/>
    <property type="evidence" value="ECO:0007669"/>
    <property type="project" value="TreeGrafter"/>
</dbReference>
<proteinExistence type="inferred from homology"/>
<comment type="subcellular location">
    <subcellularLocation>
        <location evidence="1">Membrane</location>
        <topology evidence="1">Multi-pass membrane protein</topology>
    </subcellularLocation>
</comment>